<dbReference type="WBParaSite" id="HPBE_0000589101-mRNA-1">
    <property type="protein sequence ID" value="HPBE_0000589101-mRNA-1"/>
    <property type="gene ID" value="HPBE_0000589101"/>
</dbReference>
<sequence>MCRPLTIERRVKNVNPLNKFIGNTVLSQGVPYDLTRYTIGCFLQVEKGKMQRFFFLAMSFYKKTSSMNGTMVPQPVNVALIGGKPDNLGIHPSSIHSKIFILCESNWLVGSWYSPWDCPSSTSGSSCFTANYQDPSSPQQSA</sequence>
<evidence type="ECO:0000313" key="3">
    <source>
        <dbReference type="WBParaSite" id="HPBE_0000589101-mRNA-1"/>
    </source>
</evidence>
<reference evidence="3" key="2">
    <citation type="submission" date="2019-09" db="UniProtKB">
        <authorList>
            <consortium name="WormBaseParasite"/>
        </authorList>
    </citation>
    <scope>IDENTIFICATION</scope>
</reference>
<accession>A0A183FGS6</accession>
<proteinExistence type="predicted"/>
<accession>A0A3P7Y0K7</accession>
<gene>
    <name evidence="1" type="ORF">HPBE_LOCUS5892</name>
</gene>
<dbReference type="EMBL" id="UZAH01025559">
    <property type="protein sequence ID" value="VDO66177.1"/>
    <property type="molecule type" value="Genomic_DNA"/>
</dbReference>
<evidence type="ECO:0000313" key="2">
    <source>
        <dbReference type="Proteomes" id="UP000050761"/>
    </source>
</evidence>
<dbReference type="Proteomes" id="UP000050761">
    <property type="component" value="Unassembled WGS sequence"/>
</dbReference>
<dbReference type="AlphaFoldDB" id="A0A183FGS6"/>
<evidence type="ECO:0000313" key="1">
    <source>
        <dbReference type="EMBL" id="VDO66177.1"/>
    </source>
</evidence>
<protein>
    <submittedName>
        <fullName evidence="1 3">Uncharacterized protein</fullName>
    </submittedName>
</protein>
<reference evidence="1 2" key="1">
    <citation type="submission" date="2018-11" db="EMBL/GenBank/DDBJ databases">
        <authorList>
            <consortium name="Pathogen Informatics"/>
        </authorList>
    </citation>
    <scope>NUCLEOTIDE SEQUENCE [LARGE SCALE GENOMIC DNA]</scope>
</reference>
<keyword evidence="2" id="KW-1185">Reference proteome</keyword>
<organism evidence="2 3">
    <name type="scientific">Heligmosomoides polygyrus</name>
    <name type="common">Parasitic roundworm</name>
    <dbReference type="NCBI Taxonomy" id="6339"/>
    <lineage>
        <taxon>Eukaryota</taxon>
        <taxon>Metazoa</taxon>
        <taxon>Ecdysozoa</taxon>
        <taxon>Nematoda</taxon>
        <taxon>Chromadorea</taxon>
        <taxon>Rhabditida</taxon>
        <taxon>Rhabditina</taxon>
        <taxon>Rhabditomorpha</taxon>
        <taxon>Strongyloidea</taxon>
        <taxon>Heligmosomidae</taxon>
        <taxon>Heligmosomoides</taxon>
    </lineage>
</organism>
<name>A0A183FGS6_HELPZ</name>